<protein>
    <submittedName>
        <fullName evidence="1">Uncharacterized protein</fullName>
    </submittedName>
</protein>
<gene>
    <name evidence="1" type="ORF">GUL26_37185</name>
</gene>
<dbReference type="Proteomes" id="UP000644192">
    <property type="component" value="Unassembled WGS sequence"/>
</dbReference>
<evidence type="ECO:0000313" key="2">
    <source>
        <dbReference type="Proteomes" id="UP000644192"/>
    </source>
</evidence>
<sequence>MDWGDQDLGGQMVKHLFIPHNLSEDFDKEKAAAIRRSFDADDAEMLLSAPTTNTVSSIEGNKYSGIVKHHFERNDSPVHYEYRPDAEQGSKFIITKDNRD</sequence>
<name>A0A6B1YJG0_PSEAI</name>
<dbReference type="EMBL" id="WXZT01000071">
    <property type="protein sequence ID" value="MZZ17884.1"/>
    <property type="molecule type" value="Genomic_DNA"/>
</dbReference>
<dbReference type="RefSeq" id="WP_023911946.1">
    <property type="nucleotide sequence ID" value="NZ_AP014651.1"/>
</dbReference>
<organism evidence="1 2">
    <name type="scientific">Pseudomonas aeruginosa</name>
    <dbReference type="NCBI Taxonomy" id="287"/>
    <lineage>
        <taxon>Bacteria</taxon>
        <taxon>Pseudomonadati</taxon>
        <taxon>Pseudomonadota</taxon>
        <taxon>Gammaproteobacteria</taxon>
        <taxon>Pseudomonadales</taxon>
        <taxon>Pseudomonadaceae</taxon>
        <taxon>Pseudomonas</taxon>
    </lineage>
</organism>
<reference evidence="1" key="1">
    <citation type="submission" date="2020-01" db="EMBL/GenBank/DDBJ databases">
        <title>Bacteria Cultured from War Wounds Associated with the Conflict in Eastern Ukraine.</title>
        <authorList>
            <person name="Snesrud E."/>
            <person name="Galac M.R."/>
            <person name="Mc Gann P."/>
            <person name="Valentine K."/>
            <person name="Viacheslav K."/>
        </authorList>
    </citation>
    <scope>NUCLEOTIDE SEQUENCE</scope>
    <source>
        <strain evidence="1">VNMU148</strain>
    </source>
</reference>
<proteinExistence type="predicted"/>
<accession>A0A6B1YJG0</accession>
<evidence type="ECO:0000313" key="1">
    <source>
        <dbReference type="EMBL" id="MZZ17884.1"/>
    </source>
</evidence>
<dbReference type="AlphaFoldDB" id="A0A6B1YJG0"/>
<comment type="caution">
    <text evidence="1">The sequence shown here is derived from an EMBL/GenBank/DDBJ whole genome shotgun (WGS) entry which is preliminary data.</text>
</comment>